<evidence type="ECO:0000259" key="2">
    <source>
        <dbReference type="PROSITE" id="PS50933"/>
    </source>
</evidence>
<dbReference type="Proteomes" id="UP001596037">
    <property type="component" value="Unassembled WGS sequence"/>
</dbReference>
<gene>
    <name evidence="3" type="ORF">ACFPOE_07490</name>
</gene>
<reference evidence="4" key="1">
    <citation type="journal article" date="2019" name="Int. J. Syst. Evol. Microbiol.">
        <title>The Global Catalogue of Microorganisms (GCM) 10K type strain sequencing project: providing services to taxonomists for standard genome sequencing and annotation.</title>
        <authorList>
            <consortium name="The Broad Institute Genomics Platform"/>
            <consortium name="The Broad Institute Genome Sequencing Center for Infectious Disease"/>
            <person name="Wu L."/>
            <person name="Ma J."/>
        </authorList>
    </citation>
    <scope>NUCLEOTIDE SEQUENCE [LARGE SCALE GENOMIC DNA]</scope>
    <source>
        <strain evidence="4">CCUG 57401</strain>
    </source>
</reference>
<dbReference type="PROSITE" id="PS51257">
    <property type="entry name" value="PROKAR_LIPOPROTEIN"/>
    <property type="match status" value="1"/>
</dbReference>
<proteinExistence type="predicted"/>
<evidence type="ECO:0000256" key="1">
    <source>
        <dbReference type="SAM" id="SignalP"/>
    </source>
</evidence>
<dbReference type="Pfam" id="PF07452">
    <property type="entry name" value="CHRD"/>
    <property type="match status" value="1"/>
</dbReference>
<protein>
    <submittedName>
        <fullName evidence="3">CHRD domain-containing protein</fullName>
    </submittedName>
</protein>
<evidence type="ECO:0000313" key="3">
    <source>
        <dbReference type="EMBL" id="MFC5497371.1"/>
    </source>
</evidence>
<dbReference type="EMBL" id="JBHSMF010000006">
    <property type="protein sequence ID" value="MFC5497371.1"/>
    <property type="molecule type" value="Genomic_DNA"/>
</dbReference>
<evidence type="ECO:0000313" key="4">
    <source>
        <dbReference type="Proteomes" id="UP001596037"/>
    </source>
</evidence>
<feature type="chain" id="PRO_5046006843" evidence="1">
    <location>
        <begin position="23"/>
        <end position="152"/>
    </location>
</feature>
<name>A0ABW0N9M1_9BURK</name>
<keyword evidence="1" id="KW-0732">Signal</keyword>
<accession>A0ABW0N9M1</accession>
<dbReference type="SMART" id="SM00754">
    <property type="entry name" value="CHRD"/>
    <property type="match status" value="1"/>
</dbReference>
<organism evidence="3 4">
    <name type="scientific">Caenimonas terrae</name>
    <dbReference type="NCBI Taxonomy" id="696074"/>
    <lineage>
        <taxon>Bacteria</taxon>
        <taxon>Pseudomonadati</taxon>
        <taxon>Pseudomonadota</taxon>
        <taxon>Betaproteobacteria</taxon>
        <taxon>Burkholderiales</taxon>
        <taxon>Comamonadaceae</taxon>
        <taxon>Caenimonas</taxon>
    </lineage>
</organism>
<feature type="domain" description="CHRD" evidence="2">
    <location>
        <begin position="32"/>
        <end position="152"/>
    </location>
</feature>
<dbReference type="PROSITE" id="PS50933">
    <property type="entry name" value="CHRD"/>
    <property type="match status" value="1"/>
</dbReference>
<feature type="signal peptide" evidence="1">
    <location>
        <begin position="1"/>
        <end position="22"/>
    </location>
</feature>
<dbReference type="RefSeq" id="WP_376849417.1">
    <property type="nucleotide sequence ID" value="NZ_JBHSMF010000006.1"/>
</dbReference>
<sequence length="152" mass="16123">MLNRHTFLRTALAAGLVTLTLAGCGQMRPSQKIQIFETTMSGSQEVPPNTSSGSGMAEVQFNENANRLTWKITYTGLTGPASAGHIHGPAPMGQNAGVVVPFPGDLNAQPVTGEATLTPAQYADLAAGLYYVNLHSARFPGGEIRGQLRRRM</sequence>
<dbReference type="InterPro" id="IPR010895">
    <property type="entry name" value="CHRD"/>
</dbReference>
<keyword evidence="4" id="KW-1185">Reference proteome</keyword>
<comment type="caution">
    <text evidence="3">The sequence shown here is derived from an EMBL/GenBank/DDBJ whole genome shotgun (WGS) entry which is preliminary data.</text>
</comment>